<protein>
    <submittedName>
        <fullName evidence="3">Omega-6 fatty acid desaturase (Delta-12 desaturase)</fullName>
    </submittedName>
</protein>
<accession>A0A1M7YBF6</accession>
<keyword evidence="1" id="KW-0812">Transmembrane</keyword>
<dbReference type="EMBL" id="FRFE01000016">
    <property type="protein sequence ID" value="SHO49886.1"/>
    <property type="molecule type" value="Genomic_DNA"/>
</dbReference>
<feature type="domain" description="Fatty acid desaturase" evidence="2">
    <location>
        <begin position="49"/>
        <end position="292"/>
    </location>
</feature>
<reference evidence="3 4" key="1">
    <citation type="submission" date="2016-12" db="EMBL/GenBank/DDBJ databases">
        <authorList>
            <person name="Song W.-J."/>
            <person name="Kurnit D.M."/>
        </authorList>
    </citation>
    <scope>NUCLEOTIDE SEQUENCE [LARGE SCALE GENOMIC DNA]</scope>
    <source>
        <strain evidence="3 4">DSM 18488</strain>
    </source>
</reference>
<dbReference type="RefSeq" id="WP_073614602.1">
    <property type="nucleotide sequence ID" value="NZ_FRFE01000016.1"/>
</dbReference>
<feature type="transmembrane region" description="Helical" evidence="1">
    <location>
        <begin position="178"/>
        <end position="201"/>
    </location>
</feature>
<dbReference type="STRING" id="1121416.SAMN02745220_03134"/>
<feature type="transmembrane region" description="Helical" evidence="1">
    <location>
        <begin position="147"/>
        <end position="166"/>
    </location>
</feature>
<organism evidence="3 4">
    <name type="scientific">Desulfopila aestuarii DSM 18488</name>
    <dbReference type="NCBI Taxonomy" id="1121416"/>
    <lineage>
        <taxon>Bacteria</taxon>
        <taxon>Pseudomonadati</taxon>
        <taxon>Thermodesulfobacteriota</taxon>
        <taxon>Desulfobulbia</taxon>
        <taxon>Desulfobulbales</taxon>
        <taxon>Desulfocapsaceae</taxon>
        <taxon>Desulfopila</taxon>
    </lineage>
</organism>
<dbReference type="CDD" id="cd03507">
    <property type="entry name" value="Delta12-FADS-like"/>
    <property type="match status" value="1"/>
</dbReference>
<evidence type="ECO:0000313" key="4">
    <source>
        <dbReference type="Proteomes" id="UP000184603"/>
    </source>
</evidence>
<keyword evidence="4" id="KW-1185">Reference proteome</keyword>
<feature type="transmembrane region" description="Helical" evidence="1">
    <location>
        <begin position="21"/>
        <end position="43"/>
    </location>
</feature>
<dbReference type="GO" id="GO:0006629">
    <property type="term" value="P:lipid metabolic process"/>
    <property type="evidence" value="ECO:0007669"/>
    <property type="project" value="InterPro"/>
</dbReference>
<feature type="transmembrane region" description="Helical" evidence="1">
    <location>
        <begin position="49"/>
        <end position="70"/>
    </location>
</feature>
<dbReference type="PANTHER" id="PTHR19353">
    <property type="entry name" value="FATTY ACID DESATURASE 2"/>
    <property type="match status" value="1"/>
</dbReference>
<sequence length="333" mass="38515">MNQSELLKKLHAYAVPDTGRSVLQSIVTLGIFATSIIFMILLLQHGASPWLVVLISLLTAPIFVRLFIIFHDCCHTSFFRSRRACAMLGHILGVITLTSYSDWQRTHGIHHGSVANLDKRGMGDVWLMTVAEYNKAGRWEKLCYRLYRHPLVMFFISPPFLFFIMNRLPSKGFRRKDLTSVILTDVMIVLMILTFCLIIGWREYLLIMLPMMSAASLIGVWLFYVQHQFRNVYWAHSSDWDRFRAAMEGSSLYMMPAVLRWFAGNIGFHHIHHLAPRIPNYRLKECYDAIPELQQIRPIPFLSGLGNIFLGLWDENSRKLVSFSEARRLTTSS</sequence>
<keyword evidence="1" id="KW-1133">Transmembrane helix</keyword>
<dbReference type="Pfam" id="PF00487">
    <property type="entry name" value="FA_desaturase"/>
    <property type="match status" value="1"/>
</dbReference>
<name>A0A1M7YBF6_9BACT</name>
<dbReference type="InterPro" id="IPR012171">
    <property type="entry name" value="Fatty_acid_desaturase"/>
</dbReference>
<keyword evidence="1" id="KW-0472">Membrane</keyword>
<dbReference type="GO" id="GO:0016020">
    <property type="term" value="C:membrane"/>
    <property type="evidence" value="ECO:0007669"/>
    <property type="project" value="TreeGrafter"/>
</dbReference>
<dbReference type="AlphaFoldDB" id="A0A1M7YBF6"/>
<proteinExistence type="predicted"/>
<evidence type="ECO:0000256" key="1">
    <source>
        <dbReference type="SAM" id="Phobius"/>
    </source>
</evidence>
<feature type="transmembrane region" description="Helical" evidence="1">
    <location>
        <begin position="207"/>
        <end position="225"/>
    </location>
</feature>
<dbReference type="PANTHER" id="PTHR19353:SF73">
    <property type="entry name" value="FATTY ACID DESATURASE"/>
    <property type="match status" value="1"/>
</dbReference>
<dbReference type="Proteomes" id="UP000184603">
    <property type="component" value="Unassembled WGS sequence"/>
</dbReference>
<dbReference type="InterPro" id="IPR005804">
    <property type="entry name" value="FA_desaturase_dom"/>
</dbReference>
<feature type="transmembrane region" description="Helical" evidence="1">
    <location>
        <begin position="82"/>
        <end position="100"/>
    </location>
</feature>
<dbReference type="OrthoDB" id="9769653at2"/>
<gene>
    <name evidence="3" type="ORF">SAMN02745220_03134</name>
</gene>
<evidence type="ECO:0000259" key="2">
    <source>
        <dbReference type="Pfam" id="PF00487"/>
    </source>
</evidence>
<evidence type="ECO:0000313" key="3">
    <source>
        <dbReference type="EMBL" id="SHO49886.1"/>
    </source>
</evidence>
<dbReference type="GO" id="GO:0016717">
    <property type="term" value="F:oxidoreductase activity, acting on paired donors, with oxidation of a pair of donors resulting in the reduction of molecular oxygen to two molecules of water"/>
    <property type="evidence" value="ECO:0007669"/>
    <property type="project" value="TreeGrafter"/>
</dbReference>